<dbReference type="EMBL" id="LNYO01000027">
    <property type="protein sequence ID" value="KTD32148.1"/>
    <property type="molecule type" value="Genomic_DNA"/>
</dbReference>
<proteinExistence type="predicted"/>
<accession>A0A0W0WIE9</accession>
<sequence>MVWCDTYYSKGTCLPKWLYCITSLGGFVLSLLTIYSALETIGFMEKIIPAVGAIYFLYLTTCNVFLILKGSQYVKIIKKEQDHFILTNIFKKHIHFTVSDILSLKASSNFFIIDKFLTGFAKHISGLELILKDGSRYYITCYMENTDTLKEHLLGKVDFE</sequence>
<feature type="transmembrane region" description="Helical" evidence="1">
    <location>
        <begin position="47"/>
        <end position="68"/>
    </location>
</feature>
<keyword evidence="1" id="KW-0812">Transmembrane</keyword>
<name>A0A0W0WIE9_9GAMM</name>
<evidence type="ECO:0000313" key="3">
    <source>
        <dbReference type="Proteomes" id="UP000054725"/>
    </source>
</evidence>
<dbReference type="RefSeq" id="WP_058506036.1">
    <property type="nucleotide sequence ID" value="NZ_LNYO01000027.1"/>
</dbReference>
<evidence type="ECO:0000313" key="2">
    <source>
        <dbReference type="EMBL" id="KTD32148.1"/>
    </source>
</evidence>
<dbReference type="Proteomes" id="UP000054725">
    <property type="component" value="Unassembled WGS sequence"/>
</dbReference>
<organism evidence="2 3">
    <name type="scientific">Legionella nautarum</name>
    <dbReference type="NCBI Taxonomy" id="45070"/>
    <lineage>
        <taxon>Bacteria</taxon>
        <taxon>Pseudomonadati</taxon>
        <taxon>Pseudomonadota</taxon>
        <taxon>Gammaproteobacteria</taxon>
        <taxon>Legionellales</taxon>
        <taxon>Legionellaceae</taxon>
        <taxon>Legionella</taxon>
    </lineage>
</organism>
<protein>
    <recommendedName>
        <fullName evidence="4">Transmembrane protein</fullName>
    </recommendedName>
</protein>
<evidence type="ECO:0008006" key="4">
    <source>
        <dbReference type="Google" id="ProtNLM"/>
    </source>
</evidence>
<dbReference type="AlphaFoldDB" id="A0A0W0WIE9"/>
<comment type="caution">
    <text evidence="2">The sequence shown here is derived from an EMBL/GenBank/DDBJ whole genome shotgun (WGS) entry which is preliminary data.</text>
</comment>
<feature type="transmembrane region" description="Helical" evidence="1">
    <location>
        <begin position="17"/>
        <end position="35"/>
    </location>
</feature>
<dbReference type="OrthoDB" id="5656218at2"/>
<evidence type="ECO:0000256" key="1">
    <source>
        <dbReference type="SAM" id="Phobius"/>
    </source>
</evidence>
<keyword evidence="3" id="KW-1185">Reference proteome</keyword>
<gene>
    <name evidence="2" type="ORF">Lnau_3059</name>
</gene>
<keyword evidence="1" id="KW-1133">Transmembrane helix</keyword>
<reference evidence="2 3" key="1">
    <citation type="submission" date="2015-11" db="EMBL/GenBank/DDBJ databases">
        <title>Genomic analysis of 38 Legionella species identifies large and diverse effector repertoires.</title>
        <authorList>
            <person name="Burstein D."/>
            <person name="Amaro F."/>
            <person name="Zusman T."/>
            <person name="Lifshitz Z."/>
            <person name="Cohen O."/>
            <person name="Gilbert J.A."/>
            <person name="Pupko T."/>
            <person name="Shuman H.A."/>
            <person name="Segal G."/>
        </authorList>
    </citation>
    <scope>NUCLEOTIDE SEQUENCE [LARGE SCALE GENOMIC DNA]</scope>
    <source>
        <strain evidence="2 3">ATCC 49506</strain>
    </source>
</reference>
<keyword evidence="1" id="KW-0472">Membrane</keyword>
<dbReference type="PATRIC" id="fig|45070.6.peg.3224"/>